<dbReference type="AlphaFoldDB" id="A0A7U8BI65"/>
<evidence type="ECO:0000313" key="4">
    <source>
        <dbReference type="Proteomes" id="UP000556298"/>
    </source>
</evidence>
<evidence type="ECO:0000313" key="3">
    <source>
        <dbReference type="EMBL" id="EAJ5682224.1"/>
    </source>
</evidence>
<proteinExistence type="predicted"/>
<dbReference type="Gene3D" id="2.160.20.10">
    <property type="entry name" value="Single-stranded right-handed beta-helix, Pectin lyase-like"/>
    <property type="match status" value="1"/>
</dbReference>
<reference evidence="3 4" key="1">
    <citation type="submission" date="2018-05" db="EMBL/GenBank/DDBJ databases">
        <authorList>
            <consortium name="PulseNet: The National Subtyping Network for Foodborne Disease Surveillance"/>
            <person name="Tarr C.L."/>
            <person name="Trees E."/>
            <person name="Katz L.S."/>
            <person name="Carleton-Romer H.A."/>
            <person name="Stroika S."/>
            <person name="Kucerova Z."/>
            <person name="Roache K.F."/>
            <person name="Sabol A.L."/>
            <person name="Besser J."/>
            <person name="Gerner-Smidt P."/>
        </authorList>
    </citation>
    <scope>NUCLEOTIDE SEQUENCE [LARGE SCALE GENOMIC DNA]</scope>
    <source>
        <strain evidence="3 4">2016D-0268</strain>
    </source>
</reference>
<gene>
    <name evidence="3" type="ORF">BXA13_07935</name>
</gene>
<dbReference type="InterPro" id="IPR012334">
    <property type="entry name" value="Pectin_lyas_fold"/>
</dbReference>
<keyword evidence="1" id="KW-0732">Signal</keyword>
<accession>A0A7U8BI65</accession>
<name>A0A7U8BI65_CAMLA</name>
<dbReference type="Pfam" id="PF05860">
    <property type="entry name" value="TPS"/>
    <property type="match status" value="1"/>
</dbReference>
<protein>
    <submittedName>
        <fullName evidence="3">Filamentous hemagglutinin N-terminal domain-containing protein</fullName>
    </submittedName>
</protein>
<feature type="chain" id="PRO_5031154300" evidence="1">
    <location>
        <begin position="25"/>
        <end position="1201"/>
    </location>
</feature>
<comment type="caution">
    <text evidence="3">The sequence shown here is derived from an EMBL/GenBank/DDBJ whole genome shotgun (WGS) entry which is preliminary data.</text>
</comment>
<dbReference type="Gene3D" id="2.160.20.110">
    <property type="match status" value="1"/>
</dbReference>
<organism evidence="3 4">
    <name type="scientific">Campylobacter lari</name>
    <dbReference type="NCBI Taxonomy" id="201"/>
    <lineage>
        <taxon>Bacteria</taxon>
        <taxon>Pseudomonadati</taxon>
        <taxon>Campylobacterota</taxon>
        <taxon>Epsilonproteobacteria</taxon>
        <taxon>Campylobacterales</taxon>
        <taxon>Campylobacteraceae</taxon>
        <taxon>Campylobacter</taxon>
    </lineage>
</organism>
<evidence type="ECO:0000256" key="1">
    <source>
        <dbReference type="SAM" id="SignalP"/>
    </source>
</evidence>
<evidence type="ECO:0000259" key="2">
    <source>
        <dbReference type="SMART" id="SM00912"/>
    </source>
</evidence>
<feature type="non-terminal residue" evidence="3">
    <location>
        <position position="1201"/>
    </location>
</feature>
<sequence>MKNLANHIILSGVTVSMLFSPLMALPSGGKFTHGTSGSITSNGNNMNIIGNGKNSVIQWGGGFSIGKGQSVNFGNNNFKGQQNYLNIAHGTSKSMIEGILNAGGNNVFLINPNGVIITKTGTINANRFVASTSSMDSKSMQDFADGKLVYNTFSPVFKPNGGNVVNMGTINAKNVTLQGNKVMLSADTSWDDKNNKIKYNQITADNIDLKGNEVYVDISTIKSKNLTTEAKNKGIAYLSATGYYYNPTREYNDIVFTTKGVMDKTYNQYISIGSDLDWWHFAKGWNEKADFRNNVAGNTFKLTNNIDFKASSGQNYANYWIDLNGDGKKDANEFTNMIVGFKDDSAFTKTFDGQGYTLKNININTVSDEVKNKPRYVGLFGKADGANFKNIIIDYKNGGINAKGINDYIRVGGFIGEANGGKFENILLKNLNLNAYTNMIYCEKITSNGYCEANSYVGGFVGNAINNANFNIIKMDTISVHGAKSNPIYGSPDGYALLDYIHVGGFAGGSLNSNFYDIKLNNISKVSNGYTDTRGLYVDKSTGGFIGKADGGEFKEILLKVENIDGSYDASFSGGFVGWVYDKGSIFSHINSNINEVKGGNTTGGFAGYAHGGEFSNIKSNVNVVYGYTVGGFLGKIYLNSKTNKILFNNIELNNIDLISGYNAGGFLGEINNHNSNDVTFENIHIKRIEKIQGNYIYTGGFAGYIPYGVFKNISIDYIGEIYGESNVGGFAGYIGNGKFENISINNINKMTIIDDEVYNDIYAGGFAGVIKQGIFSNIVLNDIGGFVYRDNSSNSNNYFLYVGSFAGMLGDKYSSGKPYNLDFNNIYIFTKENFGVDSNKNNFFFGKIFGGMKNANSQINNVNIYHQEGGLQNAISDQDYWDKYKIITYNDKNTGKEHFKNDVSKIDGLIYNDGKFIFTKDFVVNSPSDPKFDNEKPLIPNIEDIISKQVTLDENDILDLNILNQIIADLKDKFYLVDINILNELLKAYANIDKNNPTSKAEFLANYFLSKDKYPNDEKRLEIAHSMIQSLDFLLAYANNNTGNSKLTADANSKYLNNQNLSENKSKNIINKNKELMKFIDKDLKPLVESSNKALDRLKIIQGQLKTAIAKYNDYVKKINENPAIKNEETLNALKAKVDRLNQLSGELATTIANNQIQLEAWQDKASTDSNEHFTIKGQFDNVALLIPDLEKVTANGNEN</sequence>
<feature type="domain" description="Filamentous haemagglutinin FhaB/tRNA nuclease CdiA-like TPS" evidence="2">
    <location>
        <begin position="22"/>
        <end position="138"/>
    </location>
</feature>
<dbReference type="Proteomes" id="UP000556298">
    <property type="component" value="Unassembled WGS sequence"/>
</dbReference>
<dbReference type="SMART" id="SM00912">
    <property type="entry name" value="Haemagg_act"/>
    <property type="match status" value="1"/>
</dbReference>
<feature type="signal peptide" evidence="1">
    <location>
        <begin position="1"/>
        <end position="24"/>
    </location>
</feature>
<dbReference type="EMBL" id="AABYWZ010000036">
    <property type="protein sequence ID" value="EAJ5682224.1"/>
    <property type="molecule type" value="Genomic_DNA"/>
</dbReference>
<dbReference type="NCBIfam" id="TIGR01901">
    <property type="entry name" value="adhes_NPXG"/>
    <property type="match status" value="1"/>
</dbReference>
<dbReference type="InterPro" id="IPR008638">
    <property type="entry name" value="FhaB/CdiA-like_TPS"/>
</dbReference>